<dbReference type="InterPro" id="IPR001368">
    <property type="entry name" value="TNFR/NGFR_Cys_rich_reg"/>
</dbReference>
<feature type="compositionally biased region" description="Polar residues" evidence="10">
    <location>
        <begin position="461"/>
        <end position="477"/>
    </location>
</feature>
<dbReference type="PANTHER" id="PTHR12120:SF10">
    <property type="entry name" value="TNFR-CYS DOMAIN-CONTAINING PROTEIN"/>
    <property type="match status" value="1"/>
</dbReference>
<feature type="repeat" description="TNFR-Cys" evidence="9">
    <location>
        <begin position="86"/>
        <end position="126"/>
    </location>
</feature>
<keyword evidence="5" id="KW-0472">Membrane</keyword>
<dbReference type="CDD" id="cd00185">
    <property type="entry name" value="TNFRSF"/>
    <property type="match status" value="1"/>
</dbReference>
<accession>A0AAD9JAC3</accession>
<feature type="region of interest" description="Disordered" evidence="10">
    <location>
        <begin position="555"/>
        <end position="581"/>
    </location>
</feature>
<comment type="caution">
    <text evidence="12">The sequence shown here is derived from an EMBL/GenBank/DDBJ whole genome shotgun (WGS) entry which is preliminary data.</text>
</comment>
<evidence type="ECO:0000256" key="9">
    <source>
        <dbReference type="PROSITE-ProRule" id="PRU00206"/>
    </source>
</evidence>
<gene>
    <name evidence="12" type="ORF">LSH36_469g01057</name>
</gene>
<organism evidence="12 13">
    <name type="scientific">Paralvinella palmiformis</name>
    <dbReference type="NCBI Taxonomy" id="53620"/>
    <lineage>
        <taxon>Eukaryota</taxon>
        <taxon>Metazoa</taxon>
        <taxon>Spiralia</taxon>
        <taxon>Lophotrochozoa</taxon>
        <taxon>Annelida</taxon>
        <taxon>Polychaeta</taxon>
        <taxon>Sedentaria</taxon>
        <taxon>Canalipalpata</taxon>
        <taxon>Terebellida</taxon>
        <taxon>Terebelliformia</taxon>
        <taxon>Alvinellidae</taxon>
        <taxon>Paralvinella</taxon>
    </lineage>
</organism>
<evidence type="ECO:0000256" key="6">
    <source>
        <dbReference type="ARBA" id="ARBA00023157"/>
    </source>
</evidence>
<dbReference type="Gene3D" id="2.10.50.10">
    <property type="entry name" value="Tumor Necrosis Factor Receptor, subunit A, domain 2"/>
    <property type="match status" value="1"/>
</dbReference>
<feature type="region of interest" description="Disordered" evidence="10">
    <location>
        <begin position="350"/>
        <end position="373"/>
    </location>
</feature>
<keyword evidence="3" id="KW-0677">Repeat</keyword>
<feature type="region of interest" description="Disordered" evidence="10">
    <location>
        <begin position="191"/>
        <end position="263"/>
    </location>
</feature>
<feature type="compositionally biased region" description="Basic and acidic residues" evidence="10">
    <location>
        <begin position="241"/>
        <end position="256"/>
    </location>
</feature>
<protein>
    <recommendedName>
        <fullName evidence="11">TNFR-Cys domain-containing protein</fullName>
    </recommendedName>
</protein>
<keyword evidence="6" id="KW-1015">Disulfide bond</keyword>
<sequence length="629" mass="68142">MLALFKLANNIVFVIYADDSDMDNYAIMVSCLFLHIYSCLGDLAIDCGMNEKLENDRCVTCPQCPVGTGLSGPCGFGSGGYLTCDPCPSGFYNDDPTGSVCIPCTDCSGYHRRYKYGCRDVIDAECGECVDGYYDDSKNLPYRAKLYACKRCKDDICYPVTQTSGQTCAGFCLKRSGSIFRRRQSRTQDEENLCAISGSGDGSVKDPSADTRGTVETNATAETPPVAETPGSAETSIGDIDDQRSDGSESIRRWSGDPDEMEPVLLHQPGVVSMMNNRDDDNQKSIVLKTKAIPYSGHSDDDPAPRQANGRNREVRNIFHDVAMDGSSSPDEERISRVKVPVDVAVYDDESFSDENTIEASSSSAPDPISQESFDELRTPFERSSSLFGDAYSEASTLLIRDHVQRQPSPSRGPRQQLLRLGSQLDDDDIEDVAENQVPDPVSAASQNDARVGCTGDDLPTTKSGNNDAAGRNYSNNRHPRNRKDSEARNAGSDVLKDRIRGAAATDRPFSRATNVVEANGSASHILVNNGGVAIQVVNYLSRDEDDARVKDVLAPSGGVPEVDPSPPSGPVSDGDQTSVKLPVGGEYFRFVASSRRCRPKNEQSFPSFGHFPVQETCDGPPLSASSFK</sequence>
<comment type="subcellular location">
    <subcellularLocation>
        <location evidence="1">Membrane</location>
        <topology evidence="1">Single-pass membrane protein</topology>
    </subcellularLocation>
</comment>
<dbReference type="GO" id="GO:0043123">
    <property type="term" value="P:positive regulation of canonical NF-kappaB signal transduction"/>
    <property type="evidence" value="ECO:0007669"/>
    <property type="project" value="InterPro"/>
</dbReference>
<dbReference type="PROSITE" id="PS50050">
    <property type="entry name" value="TNFR_NGFR_2"/>
    <property type="match status" value="1"/>
</dbReference>
<dbReference type="Proteomes" id="UP001208570">
    <property type="component" value="Unassembled WGS sequence"/>
</dbReference>
<evidence type="ECO:0000256" key="4">
    <source>
        <dbReference type="ARBA" id="ARBA00022989"/>
    </source>
</evidence>
<feature type="region of interest" description="Disordered" evidence="10">
    <location>
        <begin position="599"/>
        <end position="629"/>
    </location>
</feature>
<keyword evidence="4" id="KW-1133">Transmembrane helix</keyword>
<dbReference type="GO" id="GO:0038023">
    <property type="term" value="F:signaling receptor activity"/>
    <property type="evidence" value="ECO:0007669"/>
    <property type="project" value="InterPro"/>
</dbReference>
<dbReference type="AlphaFoldDB" id="A0AAD9JAC3"/>
<reference evidence="12" key="1">
    <citation type="journal article" date="2023" name="Mol. Biol. Evol.">
        <title>Third-Generation Sequencing Reveals the Adaptive Role of the Epigenome in Three Deep-Sea Polychaetes.</title>
        <authorList>
            <person name="Perez M."/>
            <person name="Aroh O."/>
            <person name="Sun Y."/>
            <person name="Lan Y."/>
            <person name="Juniper S.K."/>
            <person name="Young C.R."/>
            <person name="Angers B."/>
            <person name="Qian P.Y."/>
        </authorList>
    </citation>
    <scope>NUCLEOTIDE SEQUENCE</scope>
    <source>
        <strain evidence="12">P08H-3</strain>
    </source>
</reference>
<feature type="region of interest" description="Disordered" evidence="10">
    <location>
        <begin position="292"/>
        <end position="313"/>
    </location>
</feature>
<keyword evidence="8" id="KW-0325">Glycoprotein</keyword>
<dbReference type="PANTHER" id="PTHR12120">
    <property type="entry name" value="TNFR-CYS DOMAIN-CONTAINING PROTEIN"/>
    <property type="match status" value="1"/>
</dbReference>
<evidence type="ECO:0000256" key="10">
    <source>
        <dbReference type="SAM" id="MobiDB-lite"/>
    </source>
</evidence>
<evidence type="ECO:0000256" key="3">
    <source>
        <dbReference type="ARBA" id="ARBA00022737"/>
    </source>
</evidence>
<dbReference type="GO" id="GO:0005886">
    <property type="term" value="C:plasma membrane"/>
    <property type="evidence" value="ECO:0007669"/>
    <property type="project" value="TreeGrafter"/>
</dbReference>
<evidence type="ECO:0000313" key="12">
    <source>
        <dbReference type="EMBL" id="KAK2149068.1"/>
    </source>
</evidence>
<evidence type="ECO:0000313" key="13">
    <source>
        <dbReference type="Proteomes" id="UP001208570"/>
    </source>
</evidence>
<keyword evidence="13" id="KW-1185">Reference proteome</keyword>
<comment type="caution">
    <text evidence="9">Lacks conserved residue(s) required for the propagation of feature annotation.</text>
</comment>
<evidence type="ECO:0000259" key="11">
    <source>
        <dbReference type="PROSITE" id="PS50050"/>
    </source>
</evidence>
<evidence type="ECO:0000256" key="1">
    <source>
        <dbReference type="ARBA" id="ARBA00004167"/>
    </source>
</evidence>
<keyword evidence="7" id="KW-0675">Receptor</keyword>
<keyword evidence="2" id="KW-0812">Transmembrane</keyword>
<name>A0AAD9JAC3_9ANNE</name>
<evidence type="ECO:0000256" key="2">
    <source>
        <dbReference type="ARBA" id="ARBA00022692"/>
    </source>
</evidence>
<dbReference type="EMBL" id="JAODUP010000469">
    <property type="protein sequence ID" value="KAK2149068.1"/>
    <property type="molecule type" value="Genomic_DNA"/>
</dbReference>
<evidence type="ECO:0000256" key="5">
    <source>
        <dbReference type="ARBA" id="ARBA00023136"/>
    </source>
</evidence>
<evidence type="ECO:0000256" key="8">
    <source>
        <dbReference type="ARBA" id="ARBA00023180"/>
    </source>
</evidence>
<feature type="domain" description="TNFR-Cys" evidence="11">
    <location>
        <begin position="86"/>
        <end position="126"/>
    </location>
</feature>
<dbReference type="InterPro" id="IPR047526">
    <property type="entry name" value="TNR19/27/EDAR"/>
</dbReference>
<dbReference type="GO" id="GO:0046330">
    <property type="term" value="P:positive regulation of JNK cascade"/>
    <property type="evidence" value="ECO:0007669"/>
    <property type="project" value="InterPro"/>
</dbReference>
<feature type="region of interest" description="Disordered" evidence="10">
    <location>
        <begin position="436"/>
        <end position="496"/>
    </location>
</feature>
<proteinExistence type="predicted"/>
<evidence type="ECO:0000256" key="7">
    <source>
        <dbReference type="ARBA" id="ARBA00023170"/>
    </source>
</evidence>